<dbReference type="RefSeq" id="XP_033395430.1">
    <property type="nucleotide sequence ID" value="XM_033546966.1"/>
</dbReference>
<evidence type="ECO:0000313" key="2">
    <source>
        <dbReference type="EMBL" id="KAF2139717.1"/>
    </source>
</evidence>
<gene>
    <name evidence="2" type="ORF">K452DRAFT_64563</name>
</gene>
<sequence>MLAEVGPAGRTLRPPDRRHQKEKVCPASSSDDGPWPLRKSQSLPPRPLLFRFHYPTSYLTPTCPSIHRQRDFIFPLSTLSTAPTHAHTSSAPDRPKRPSSRAYRTWAITPPRQKTWLPQ</sequence>
<protein>
    <submittedName>
        <fullName evidence="2">Uncharacterized protein</fullName>
    </submittedName>
</protein>
<organism evidence="2 3">
    <name type="scientific">Aplosporella prunicola CBS 121167</name>
    <dbReference type="NCBI Taxonomy" id="1176127"/>
    <lineage>
        <taxon>Eukaryota</taxon>
        <taxon>Fungi</taxon>
        <taxon>Dikarya</taxon>
        <taxon>Ascomycota</taxon>
        <taxon>Pezizomycotina</taxon>
        <taxon>Dothideomycetes</taxon>
        <taxon>Dothideomycetes incertae sedis</taxon>
        <taxon>Botryosphaeriales</taxon>
        <taxon>Aplosporellaceae</taxon>
        <taxon>Aplosporella</taxon>
    </lineage>
</organism>
<evidence type="ECO:0000256" key="1">
    <source>
        <dbReference type="SAM" id="MobiDB-lite"/>
    </source>
</evidence>
<feature type="region of interest" description="Disordered" evidence="1">
    <location>
        <begin position="1"/>
        <end position="43"/>
    </location>
</feature>
<evidence type="ECO:0000313" key="3">
    <source>
        <dbReference type="Proteomes" id="UP000799438"/>
    </source>
</evidence>
<keyword evidence="3" id="KW-1185">Reference proteome</keyword>
<accession>A0A6A6B9Y0</accession>
<name>A0A6A6B9Y0_9PEZI</name>
<reference evidence="2" key="1">
    <citation type="journal article" date="2020" name="Stud. Mycol.">
        <title>101 Dothideomycetes genomes: a test case for predicting lifestyles and emergence of pathogens.</title>
        <authorList>
            <person name="Haridas S."/>
            <person name="Albert R."/>
            <person name="Binder M."/>
            <person name="Bloem J."/>
            <person name="Labutti K."/>
            <person name="Salamov A."/>
            <person name="Andreopoulos B."/>
            <person name="Baker S."/>
            <person name="Barry K."/>
            <person name="Bills G."/>
            <person name="Bluhm B."/>
            <person name="Cannon C."/>
            <person name="Castanera R."/>
            <person name="Culley D."/>
            <person name="Daum C."/>
            <person name="Ezra D."/>
            <person name="Gonzalez J."/>
            <person name="Henrissat B."/>
            <person name="Kuo A."/>
            <person name="Liang C."/>
            <person name="Lipzen A."/>
            <person name="Lutzoni F."/>
            <person name="Magnuson J."/>
            <person name="Mondo S."/>
            <person name="Nolan M."/>
            <person name="Ohm R."/>
            <person name="Pangilinan J."/>
            <person name="Park H.-J."/>
            <person name="Ramirez L."/>
            <person name="Alfaro M."/>
            <person name="Sun H."/>
            <person name="Tritt A."/>
            <person name="Yoshinaga Y."/>
            <person name="Zwiers L.-H."/>
            <person name="Turgeon B."/>
            <person name="Goodwin S."/>
            <person name="Spatafora J."/>
            <person name="Crous P."/>
            <person name="Grigoriev I."/>
        </authorList>
    </citation>
    <scope>NUCLEOTIDE SEQUENCE</scope>
    <source>
        <strain evidence="2">CBS 121167</strain>
    </source>
</reference>
<dbReference type="Proteomes" id="UP000799438">
    <property type="component" value="Unassembled WGS sequence"/>
</dbReference>
<dbReference type="GeneID" id="54304473"/>
<dbReference type="AlphaFoldDB" id="A0A6A6B9Y0"/>
<feature type="compositionally biased region" description="Basic and acidic residues" evidence="1">
    <location>
        <begin position="13"/>
        <end position="24"/>
    </location>
</feature>
<feature type="compositionally biased region" description="Polar residues" evidence="1">
    <location>
        <begin position="82"/>
        <end position="91"/>
    </location>
</feature>
<feature type="region of interest" description="Disordered" evidence="1">
    <location>
        <begin position="82"/>
        <end position="119"/>
    </location>
</feature>
<dbReference type="EMBL" id="ML995492">
    <property type="protein sequence ID" value="KAF2139717.1"/>
    <property type="molecule type" value="Genomic_DNA"/>
</dbReference>
<proteinExistence type="predicted"/>